<dbReference type="InterPro" id="IPR038670">
    <property type="entry name" value="HslJ-like_sf"/>
</dbReference>
<keyword evidence="4" id="KW-1185">Reference proteome</keyword>
<reference evidence="3 4" key="1">
    <citation type="submission" date="2018-07" db="EMBL/GenBank/DDBJ databases">
        <title>Genomic Encyclopedia of Type Strains, Phase III (KMG-III): the genomes of soil and plant-associated and newly described type strains.</title>
        <authorList>
            <person name="Whitman W."/>
        </authorList>
    </citation>
    <scope>NUCLEOTIDE SEQUENCE [LARGE SCALE GENOMIC DNA]</scope>
    <source>
        <strain evidence="3 4">CECT 8525</strain>
    </source>
</reference>
<evidence type="ECO:0000259" key="2">
    <source>
        <dbReference type="Pfam" id="PF03724"/>
    </source>
</evidence>
<feature type="signal peptide" evidence="1">
    <location>
        <begin position="1"/>
        <end position="24"/>
    </location>
</feature>
<sequence>MSLKSLFMAASAAAILIGPAAALAESRTLSGSVTYRERMALPSDARITVSLADVSLADAPAQVLGETVIDPAGRQVPIPYKITYDDSALQPNHSYAVQARITIGDQLLFINTTRHAVFGDEPDATDILVDRVGGEPAPPGPRGRWLAEDIGGKGVLDRVESVLDITSDDAVAGSGGCNRMTGSFTFEGKAIRISDLAATRRACVPAVSDQETRFFAALMAARQWQRDDLRGKLRLLDDKGRVLAVFTRM</sequence>
<dbReference type="Gene3D" id="2.40.128.270">
    <property type="match status" value="1"/>
</dbReference>
<evidence type="ECO:0000313" key="4">
    <source>
        <dbReference type="Proteomes" id="UP000253345"/>
    </source>
</evidence>
<name>A0A368YIZ9_9RHOB</name>
<dbReference type="Pfam" id="PF09619">
    <property type="entry name" value="YscW"/>
    <property type="match status" value="1"/>
</dbReference>
<feature type="domain" description="DUF306" evidence="2">
    <location>
        <begin position="143"/>
        <end position="246"/>
    </location>
</feature>
<dbReference type="AlphaFoldDB" id="A0A368YIZ9"/>
<dbReference type="InterPro" id="IPR039366">
    <property type="entry name" value="Pilotin"/>
</dbReference>
<comment type="caution">
    <text evidence="3">The sequence shown here is derived from an EMBL/GenBank/DDBJ whole genome shotgun (WGS) entry which is preliminary data.</text>
</comment>
<accession>A0A368YIZ9</accession>
<feature type="chain" id="PRO_5017060183" evidence="1">
    <location>
        <begin position="25"/>
        <end position="249"/>
    </location>
</feature>
<dbReference type="Pfam" id="PF03724">
    <property type="entry name" value="META"/>
    <property type="match status" value="1"/>
</dbReference>
<proteinExistence type="predicted"/>
<gene>
    <name evidence="3" type="ORF">DFP89_12552</name>
</gene>
<dbReference type="InterPro" id="IPR053196">
    <property type="entry name" value="Lipoprotein_YbaY-like"/>
</dbReference>
<protein>
    <submittedName>
        <fullName evidence="3">Putative lipoprotein</fullName>
    </submittedName>
</protein>
<dbReference type="PANTHER" id="PTHR38013">
    <property type="entry name" value="GLYCOPROTEIN/POLYSACCHARIDE METABOLISM"/>
    <property type="match status" value="1"/>
</dbReference>
<keyword evidence="3" id="KW-0449">Lipoprotein</keyword>
<dbReference type="PANTHER" id="PTHR38013:SF1">
    <property type="entry name" value="GLYCOPROTEIN_POLYSACCHARIDE METABOLISM"/>
    <property type="match status" value="1"/>
</dbReference>
<dbReference type="InterPro" id="IPR005184">
    <property type="entry name" value="DUF306_Meta_HslJ"/>
</dbReference>
<organism evidence="3 4">
    <name type="scientific">Paracoccus lutimaris</name>
    <dbReference type="NCBI Taxonomy" id="1490030"/>
    <lineage>
        <taxon>Bacteria</taxon>
        <taxon>Pseudomonadati</taxon>
        <taxon>Pseudomonadota</taxon>
        <taxon>Alphaproteobacteria</taxon>
        <taxon>Rhodobacterales</taxon>
        <taxon>Paracoccaceae</taxon>
        <taxon>Paracoccus</taxon>
    </lineage>
</organism>
<dbReference type="RefSeq" id="WP_114350549.1">
    <property type="nucleotide sequence ID" value="NZ_QPJL01000025.1"/>
</dbReference>
<keyword evidence="1" id="KW-0732">Signal</keyword>
<dbReference type="EMBL" id="QPJL01000025">
    <property type="protein sequence ID" value="RCW79468.1"/>
    <property type="molecule type" value="Genomic_DNA"/>
</dbReference>
<evidence type="ECO:0000313" key="3">
    <source>
        <dbReference type="EMBL" id="RCW79468.1"/>
    </source>
</evidence>
<dbReference type="OrthoDB" id="9809132at2"/>
<evidence type="ECO:0000256" key="1">
    <source>
        <dbReference type="SAM" id="SignalP"/>
    </source>
</evidence>
<dbReference type="Proteomes" id="UP000253345">
    <property type="component" value="Unassembled WGS sequence"/>
</dbReference>